<protein>
    <submittedName>
        <fullName evidence="1">Uncharacterized protein</fullName>
    </submittedName>
</protein>
<sequence>MNKRYQKVLALYSISTLIPTLLNRRSERSGFTQWIIKTVTGYGIFAAGLKEMTKAKNKKTV</sequence>
<dbReference type="AlphaFoldDB" id="A0A4R6BK45"/>
<name>A0A4R6BK45_9STAP</name>
<evidence type="ECO:0000313" key="1">
    <source>
        <dbReference type="EMBL" id="TDM01986.1"/>
    </source>
</evidence>
<reference evidence="1 2" key="1">
    <citation type="submission" date="2019-01" db="EMBL/GenBank/DDBJ databases">
        <title>Draft genome sequences of the type strains of six Macrococcus species.</title>
        <authorList>
            <person name="Mazhar S."/>
            <person name="Altermann E."/>
            <person name="Hill C."/>
            <person name="Mcauliffe O."/>
        </authorList>
    </citation>
    <scope>NUCLEOTIDE SEQUENCE [LARGE SCALE GENOMIC DNA]</scope>
    <source>
        <strain evidence="1 2">CCM4809</strain>
    </source>
</reference>
<dbReference type="Proteomes" id="UP000295328">
    <property type="component" value="Unassembled WGS sequence"/>
</dbReference>
<dbReference type="EMBL" id="SCWE01000002">
    <property type="protein sequence ID" value="TDM01986.1"/>
    <property type="molecule type" value="Genomic_DNA"/>
</dbReference>
<organism evidence="1 2">
    <name type="scientific">Macrococcus hajekii</name>
    <dbReference type="NCBI Taxonomy" id="198482"/>
    <lineage>
        <taxon>Bacteria</taxon>
        <taxon>Bacillati</taxon>
        <taxon>Bacillota</taxon>
        <taxon>Bacilli</taxon>
        <taxon>Bacillales</taxon>
        <taxon>Staphylococcaceae</taxon>
        <taxon>Macrococcus</taxon>
    </lineage>
</organism>
<dbReference type="OrthoDB" id="2403610at2"/>
<comment type="caution">
    <text evidence="1">The sequence shown here is derived from an EMBL/GenBank/DDBJ whole genome shotgun (WGS) entry which is preliminary data.</text>
</comment>
<gene>
    <name evidence="1" type="ORF">ERX37_07195</name>
</gene>
<evidence type="ECO:0000313" key="2">
    <source>
        <dbReference type="Proteomes" id="UP000295328"/>
    </source>
</evidence>
<accession>A0A4R6BK45</accession>
<keyword evidence="2" id="KW-1185">Reference proteome</keyword>
<proteinExistence type="predicted"/>
<dbReference type="RefSeq" id="WP_133429999.1">
    <property type="nucleotide sequence ID" value="NZ_BMCC01000003.1"/>
</dbReference>